<feature type="transmembrane region" description="Helical" evidence="1">
    <location>
        <begin position="33"/>
        <end position="54"/>
    </location>
</feature>
<feature type="transmembrane region" description="Helical" evidence="1">
    <location>
        <begin position="66"/>
        <end position="84"/>
    </location>
</feature>
<gene>
    <name evidence="2" type="ORF">SAMN04487891_101511</name>
    <name evidence="3" type="ORF">SAMN05216293_0518</name>
</gene>
<evidence type="ECO:0000313" key="4">
    <source>
        <dbReference type="Proteomes" id="UP000184031"/>
    </source>
</evidence>
<evidence type="ECO:0000313" key="3">
    <source>
        <dbReference type="EMBL" id="SHK17225.1"/>
    </source>
</evidence>
<dbReference type="AlphaFoldDB" id="A0A1M6QAP7"/>
<proteinExistence type="predicted"/>
<comment type="caution">
    <text evidence="3">The sequence shown here is derived from an EMBL/GenBank/DDBJ whole genome shotgun (WGS) entry which is preliminary data.</text>
</comment>
<reference evidence="3 4" key="1">
    <citation type="submission" date="2016-11" db="EMBL/GenBank/DDBJ databases">
        <authorList>
            <person name="Varghese N."/>
            <person name="Submissions S."/>
        </authorList>
    </citation>
    <scope>NUCLEOTIDE SEQUENCE [LARGE SCALE GENOMIC DNA]</scope>
    <source>
        <strain evidence="3 4">CGMCC 1.12174</strain>
        <strain evidence="2 5">DSM 26351</strain>
    </source>
</reference>
<accession>A0A1M6QAP7</accession>
<dbReference type="EMBL" id="FOKU01000001">
    <property type="protein sequence ID" value="SFB69886.1"/>
    <property type="molecule type" value="Genomic_DNA"/>
</dbReference>
<keyword evidence="1" id="KW-1133">Transmembrane helix</keyword>
<dbReference type="Proteomes" id="UP000198940">
    <property type="component" value="Unassembled WGS sequence"/>
</dbReference>
<organism evidence="3 4">
    <name type="scientific">Flagellimonas taeanensis</name>
    <dbReference type="NCBI Taxonomy" id="1005926"/>
    <lineage>
        <taxon>Bacteria</taxon>
        <taxon>Pseudomonadati</taxon>
        <taxon>Bacteroidota</taxon>
        <taxon>Flavobacteriia</taxon>
        <taxon>Flavobacteriales</taxon>
        <taxon>Flavobacteriaceae</taxon>
        <taxon>Flagellimonas</taxon>
    </lineage>
</organism>
<dbReference type="EMBL" id="FRAT01000001">
    <property type="protein sequence ID" value="SHK17225.1"/>
    <property type="molecule type" value="Genomic_DNA"/>
</dbReference>
<dbReference type="PANTHER" id="PTHR36974:SF1">
    <property type="entry name" value="DOXX FAMILY MEMBRANE PROTEIN"/>
    <property type="match status" value="1"/>
</dbReference>
<keyword evidence="5" id="KW-1185">Reference proteome</keyword>
<keyword evidence="1" id="KW-0812">Transmembrane</keyword>
<dbReference type="STRING" id="1055723.SAMN05216293_0518"/>
<feature type="transmembrane region" description="Helical" evidence="1">
    <location>
        <begin position="128"/>
        <end position="148"/>
    </location>
</feature>
<evidence type="ECO:0000256" key="1">
    <source>
        <dbReference type="SAM" id="Phobius"/>
    </source>
</evidence>
<feature type="transmembrane region" description="Helical" evidence="1">
    <location>
        <begin position="90"/>
        <end position="107"/>
    </location>
</feature>
<dbReference type="OrthoDB" id="673526at2"/>
<evidence type="ECO:0000313" key="2">
    <source>
        <dbReference type="EMBL" id="SFB69886.1"/>
    </source>
</evidence>
<name>A0A1M6QAP7_9FLAO</name>
<protein>
    <submittedName>
        <fullName evidence="3">Uncharacterized membrane protein</fullName>
    </submittedName>
</protein>
<sequence length="151" mass="17043">MKPFFVLLLVFVIGILAQKWLADDIDYRLAARIAMACMLTFTAIGHFAFSDGMSAMLPNFFPNKKGIIFITGLMEIVLGIGLLFPQYRYGFAWALIVFFVLVFPANIKAAIEHIDYQTGKMDGPGLSYLWFRAPLQLLFGLWVFFSAIQGK</sequence>
<dbReference type="Proteomes" id="UP000184031">
    <property type="component" value="Unassembled WGS sequence"/>
</dbReference>
<evidence type="ECO:0000313" key="5">
    <source>
        <dbReference type="Proteomes" id="UP000198940"/>
    </source>
</evidence>
<dbReference type="PANTHER" id="PTHR36974">
    <property type="entry name" value="MEMBRANE PROTEIN-RELATED"/>
    <property type="match status" value="1"/>
</dbReference>
<keyword evidence="1" id="KW-0472">Membrane</keyword>
<dbReference type="RefSeq" id="WP_072876498.1">
    <property type="nucleotide sequence ID" value="NZ_FOKU01000001.1"/>
</dbReference>